<protein>
    <submittedName>
        <fullName evidence="3">Cysteine desulfuration protein SufE</fullName>
    </submittedName>
</protein>
<keyword evidence="4" id="KW-1185">Reference proteome</keyword>
<feature type="domain" description="Fe-S metabolism associated" evidence="2">
    <location>
        <begin position="10"/>
        <end position="130"/>
    </location>
</feature>
<dbReference type="PANTHER" id="PTHR43597">
    <property type="entry name" value="SULFUR ACCEPTOR PROTEIN CSDE"/>
    <property type="match status" value="1"/>
</dbReference>
<organism evidence="3 4">
    <name type="scientific">Marinovum algicola</name>
    <dbReference type="NCBI Taxonomy" id="42444"/>
    <lineage>
        <taxon>Bacteria</taxon>
        <taxon>Pseudomonadati</taxon>
        <taxon>Pseudomonadota</taxon>
        <taxon>Alphaproteobacteria</taxon>
        <taxon>Rhodobacterales</taxon>
        <taxon>Roseobacteraceae</taxon>
        <taxon>Marinovum</taxon>
    </lineage>
</organism>
<dbReference type="AlphaFoldDB" id="A0A975ZMN3"/>
<dbReference type="Gene3D" id="3.90.1010.10">
    <property type="match status" value="1"/>
</dbReference>
<evidence type="ECO:0000259" key="2">
    <source>
        <dbReference type="Pfam" id="PF02657"/>
    </source>
</evidence>
<name>A0A975ZMN3_9RHOB</name>
<evidence type="ECO:0000256" key="1">
    <source>
        <dbReference type="ARBA" id="ARBA00010282"/>
    </source>
</evidence>
<dbReference type="InterPro" id="IPR003808">
    <property type="entry name" value="Fe-S_metab-assoc_dom"/>
</dbReference>
<evidence type="ECO:0000313" key="4">
    <source>
        <dbReference type="Proteomes" id="UP000182932"/>
    </source>
</evidence>
<sequence>MASAAFEEIVEDFEFLEDWEDRYRYVIEKGRDMAPLDEALKVPATKVEGCASQVWLHIRPEGGAFHFDGDSDAMIVRGLIAVLRSLYNGLPVSEVPGVDAGGELARLGLNDHLSAQRSNGLRAMVERIRDRAAEVA</sequence>
<dbReference type="RefSeq" id="WP_048531699.1">
    <property type="nucleotide sequence ID" value="NZ_CATLQZ010000015.1"/>
</dbReference>
<proteinExistence type="inferred from homology"/>
<evidence type="ECO:0000313" key="3">
    <source>
        <dbReference type="EMBL" id="SEJ07604.1"/>
    </source>
</evidence>
<comment type="similarity">
    <text evidence="1">Belongs to the SufE family.</text>
</comment>
<dbReference type="GeneID" id="80817508"/>
<reference evidence="3 4" key="1">
    <citation type="submission" date="2016-10" db="EMBL/GenBank/DDBJ databases">
        <authorList>
            <person name="Varghese N."/>
            <person name="Submissions S."/>
        </authorList>
    </citation>
    <scope>NUCLEOTIDE SEQUENCE [LARGE SCALE GENOMIC DNA]</scope>
    <source>
        <strain evidence="3 4">FF3</strain>
    </source>
</reference>
<comment type="caution">
    <text evidence="3">The sequence shown here is derived from an EMBL/GenBank/DDBJ whole genome shotgun (WGS) entry which is preliminary data.</text>
</comment>
<dbReference type="SUPFAM" id="SSF82649">
    <property type="entry name" value="SufE/NifU"/>
    <property type="match status" value="1"/>
</dbReference>
<dbReference type="PANTHER" id="PTHR43597:SF5">
    <property type="entry name" value="SUFE-LIKE PROTEIN 2, CHLOROPLASTIC"/>
    <property type="match status" value="1"/>
</dbReference>
<gene>
    <name evidence="3" type="ORF">SAMN04487940_103148</name>
</gene>
<accession>A0A975ZMN3</accession>
<dbReference type="EMBL" id="FNYY01000003">
    <property type="protein sequence ID" value="SEJ07604.1"/>
    <property type="molecule type" value="Genomic_DNA"/>
</dbReference>
<dbReference type="Pfam" id="PF02657">
    <property type="entry name" value="SufE"/>
    <property type="match status" value="1"/>
</dbReference>
<dbReference type="Proteomes" id="UP000182932">
    <property type="component" value="Unassembled WGS sequence"/>
</dbReference>